<dbReference type="PRINTS" id="PR01434">
    <property type="entry name" value="NADHDHGNASE5"/>
</dbReference>
<dbReference type="GO" id="GO:0005886">
    <property type="term" value="C:plasma membrane"/>
    <property type="evidence" value="ECO:0007669"/>
    <property type="project" value="UniProtKB-SubCell"/>
</dbReference>
<sequence>MALPTQLTLMLALAPALIMAIAALRTLASPAHRKTSWDPLIRLSVTALVFTLLQALLISGGLFQVPVGNGWVRITPVSPLITVLVQILGTVIAFNSRTSLADEPRQRRYISGLAWVLTAVHLLLIADHWVLFIGSWAMVGLALNILLCFYPERPFALLAAHKKQIADWMADILLVSAAILAWQASGSGSLSGLMDHVATRGMTPALQVCAVLVVLAAVLRTALLPVHGWLIQVMEAPTPVSALMHAGVVNLSAAVLVRFAPLLEASEPARLLLTGSGLLTAVLAGMVLLTRISIKVRLAWSTCAQMGFMLLEIGLGLYTLAILHLIGHSLYKAHAFLSASSAVRQTQYTHLRGTISPRPVTYLLAPALSIPIVLAISLLPGFPLWPWWWSVALGFNWAPLLWVDRHQPWQVAWPVLAGRTLLTTGLAALAWIFHAPLAVIEDQPDHASGMFAAAGLACLYGILAGIHLSPHRLEGWRRACYAGFYLDEYFTRFALRIWPRRWVPDAATAPFVRFGETERTPGGLPHV</sequence>
<protein>
    <recommendedName>
        <fullName evidence="7">Probable inorganic carbon transporter subunit DabB</fullName>
    </recommendedName>
</protein>
<dbReference type="HAMAP" id="MF_00862">
    <property type="entry name" value="DabB"/>
    <property type="match status" value="1"/>
</dbReference>
<dbReference type="GO" id="GO:0012505">
    <property type="term" value="C:endomembrane system"/>
    <property type="evidence" value="ECO:0007669"/>
    <property type="project" value="UniProtKB-SubCell"/>
</dbReference>
<evidence type="ECO:0000256" key="2">
    <source>
        <dbReference type="ARBA" id="ARBA00022448"/>
    </source>
</evidence>
<name>A0AB39UTY1_9GAMM</name>
<feature type="transmembrane region" description="Helical" evidence="7">
    <location>
        <begin position="132"/>
        <end position="150"/>
    </location>
</feature>
<feature type="transmembrane region" description="Helical" evidence="7">
    <location>
        <begin position="77"/>
        <end position="96"/>
    </location>
</feature>
<keyword evidence="6 7" id="KW-0472">Membrane</keyword>
<feature type="domain" description="NADH:quinone oxidoreductase/Mrp antiporter transmembrane" evidence="9">
    <location>
        <begin position="126"/>
        <end position="390"/>
    </location>
</feature>
<dbReference type="PANTHER" id="PTHR42829:SF1">
    <property type="entry name" value="INORGANIC CARBON TRANSPORTER SUBUNIT DABB-RELATED"/>
    <property type="match status" value="1"/>
</dbReference>
<feature type="transmembrane region" description="Helical" evidence="7">
    <location>
        <begin position="415"/>
        <end position="434"/>
    </location>
</feature>
<dbReference type="EMBL" id="CP154858">
    <property type="protein sequence ID" value="XDT71799.1"/>
    <property type="molecule type" value="Genomic_DNA"/>
</dbReference>
<dbReference type="InterPro" id="IPR046396">
    <property type="entry name" value="Transporter_DabB"/>
</dbReference>
<dbReference type="GO" id="GO:0003954">
    <property type="term" value="F:NADH dehydrogenase activity"/>
    <property type="evidence" value="ECO:0007669"/>
    <property type="project" value="TreeGrafter"/>
</dbReference>
<evidence type="ECO:0000256" key="8">
    <source>
        <dbReference type="RuleBase" id="RU000320"/>
    </source>
</evidence>
<dbReference type="InterPro" id="IPR001750">
    <property type="entry name" value="ND/Mrp_TM"/>
</dbReference>
<comment type="subcellular location">
    <subcellularLocation>
        <location evidence="7">Cell membrane</location>
        <topology evidence="7">Multi-pass membrane protein</topology>
    </subcellularLocation>
    <subcellularLocation>
        <location evidence="1">Endomembrane system</location>
        <topology evidence="1">Multi-pass membrane protein</topology>
    </subcellularLocation>
    <subcellularLocation>
        <location evidence="8">Membrane</location>
        <topology evidence="8">Multi-pass membrane protein</topology>
    </subcellularLocation>
</comment>
<feature type="transmembrane region" description="Helical" evidence="7">
    <location>
        <begin position="446"/>
        <end position="468"/>
    </location>
</feature>
<feature type="transmembrane region" description="Helical" evidence="7">
    <location>
        <begin position="385"/>
        <end position="403"/>
    </location>
</feature>
<feature type="transmembrane region" description="Helical" evidence="7">
    <location>
        <begin position="40"/>
        <end position="65"/>
    </location>
</feature>
<feature type="transmembrane region" description="Helical" evidence="7">
    <location>
        <begin position="205"/>
        <end position="230"/>
    </location>
</feature>
<proteinExistence type="inferred from homology"/>
<dbReference type="RefSeq" id="WP_369600823.1">
    <property type="nucleotide sequence ID" value="NZ_CP154858.1"/>
</dbReference>
<keyword evidence="5 7" id="KW-1133">Transmembrane helix</keyword>
<evidence type="ECO:0000256" key="4">
    <source>
        <dbReference type="ARBA" id="ARBA00022692"/>
    </source>
</evidence>
<feature type="transmembrane region" description="Helical" evidence="7">
    <location>
        <begin position="108"/>
        <end position="126"/>
    </location>
</feature>
<dbReference type="Pfam" id="PF00361">
    <property type="entry name" value="Proton_antipo_M"/>
    <property type="match status" value="1"/>
</dbReference>
<evidence type="ECO:0000256" key="1">
    <source>
        <dbReference type="ARBA" id="ARBA00004127"/>
    </source>
</evidence>
<gene>
    <name evidence="7" type="primary">dabB</name>
    <name evidence="10" type="ORF">AAIA72_13455</name>
</gene>
<feature type="transmembrane region" description="Helical" evidence="7">
    <location>
        <begin position="269"/>
        <end position="289"/>
    </location>
</feature>
<keyword evidence="2 7" id="KW-0813">Transport</keyword>
<dbReference type="GO" id="GO:0015990">
    <property type="term" value="P:electron transport coupled proton transport"/>
    <property type="evidence" value="ECO:0007669"/>
    <property type="project" value="TreeGrafter"/>
</dbReference>
<dbReference type="KEGG" id="tcd:AAIA72_13455"/>
<comment type="function">
    <text evidence="7">Part of an energy-coupled inorganic carbon pump.</text>
</comment>
<evidence type="ECO:0000313" key="10">
    <source>
        <dbReference type="EMBL" id="XDT71799.1"/>
    </source>
</evidence>
<dbReference type="GO" id="GO:0042773">
    <property type="term" value="P:ATP synthesis coupled electron transport"/>
    <property type="evidence" value="ECO:0007669"/>
    <property type="project" value="InterPro"/>
</dbReference>
<keyword evidence="3 7" id="KW-1003">Cell membrane</keyword>
<dbReference type="AlphaFoldDB" id="A0AB39UTY1"/>
<evidence type="ECO:0000256" key="6">
    <source>
        <dbReference type="ARBA" id="ARBA00023136"/>
    </source>
</evidence>
<evidence type="ECO:0000256" key="5">
    <source>
        <dbReference type="ARBA" id="ARBA00022989"/>
    </source>
</evidence>
<dbReference type="PANTHER" id="PTHR42829">
    <property type="entry name" value="NADH-UBIQUINONE OXIDOREDUCTASE CHAIN 5"/>
    <property type="match status" value="1"/>
</dbReference>
<keyword evidence="4 7" id="KW-0812">Transmembrane</keyword>
<feature type="transmembrane region" description="Helical" evidence="7">
    <location>
        <begin position="242"/>
        <end position="263"/>
    </location>
</feature>
<feature type="transmembrane region" description="Helical" evidence="7">
    <location>
        <begin position="165"/>
        <end position="185"/>
    </location>
</feature>
<reference evidence="10" key="1">
    <citation type="submission" date="2024-05" db="EMBL/GenBank/DDBJ databases">
        <title>Genome sequencing of novel strain.</title>
        <authorList>
            <person name="Ganbat D."/>
            <person name="Ganbat S."/>
            <person name="Lee S.-J."/>
        </authorList>
    </citation>
    <scope>NUCLEOTIDE SEQUENCE</scope>
    <source>
        <strain evidence="10">SMD15-11</strain>
    </source>
</reference>
<evidence type="ECO:0000259" key="9">
    <source>
        <dbReference type="Pfam" id="PF00361"/>
    </source>
</evidence>
<evidence type="ECO:0000256" key="3">
    <source>
        <dbReference type="ARBA" id="ARBA00022475"/>
    </source>
</evidence>
<feature type="transmembrane region" description="Helical" evidence="7">
    <location>
        <begin position="6"/>
        <end position="28"/>
    </location>
</feature>
<organism evidence="10">
    <name type="scientific">Thermohahella caldifontis</name>
    <dbReference type="NCBI Taxonomy" id="3142973"/>
    <lineage>
        <taxon>Bacteria</taxon>
        <taxon>Pseudomonadati</taxon>
        <taxon>Pseudomonadota</taxon>
        <taxon>Gammaproteobacteria</taxon>
        <taxon>Oceanospirillales</taxon>
        <taxon>Hahellaceae</taxon>
        <taxon>Thermohahella</taxon>
    </lineage>
</organism>
<comment type="similarity">
    <text evidence="7">Belongs to the inorganic carbon transporter (TC 9.A.2) DabB family.</text>
</comment>
<accession>A0AB39UTY1</accession>
<comment type="subunit">
    <text evidence="7">Forms a complex with DabA.</text>
</comment>
<evidence type="ECO:0000256" key="7">
    <source>
        <dbReference type="HAMAP-Rule" id="MF_00862"/>
    </source>
</evidence>
<dbReference type="NCBIfam" id="NF006029">
    <property type="entry name" value="PRK08168.1"/>
    <property type="match status" value="1"/>
</dbReference>
<dbReference type="InterPro" id="IPR003945">
    <property type="entry name" value="NU5C-like"/>
</dbReference>
<dbReference type="GO" id="GO:0008137">
    <property type="term" value="F:NADH dehydrogenase (ubiquinone) activity"/>
    <property type="evidence" value="ECO:0007669"/>
    <property type="project" value="InterPro"/>
</dbReference>